<keyword evidence="3" id="KW-0963">Cytoplasm</keyword>
<reference evidence="9" key="1">
    <citation type="journal article" date="2021" name="PeerJ">
        <title>Extensive microbial diversity within the chicken gut microbiome revealed by metagenomics and culture.</title>
        <authorList>
            <person name="Gilroy R."/>
            <person name="Ravi A."/>
            <person name="Getino M."/>
            <person name="Pursley I."/>
            <person name="Horton D.L."/>
            <person name="Alikhan N.F."/>
            <person name="Baker D."/>
            <person name="Gharbi K."/>
            <person name="Hall N."/>
            <person name="Watson M."/>
            <person name="Adriaenssens E.M."/>
            <person name="Foster-Nyarko E."/>
            <person name="Jarju S."/>
            <person name="Secka A."/>
            <person name="Antonio M."/>
            <person name="Oren A."/>
            <person name="Chaudhuri R.R."/>
            <person name="La Ragione R."/>
            <person name="Hildebrand F."/>
            <person name="Pallen M.J."/>
        </authorList>
    </citation>
    <scope>NUCLEOTIDE SEQUENCE</scope>
    <source>
        <strain evidence="9">ChiHjej10B9-743</strain>
    </source>
</reference>
<comment type="caution">
    <text evidence="9">The sequence shown here is derived from an EMBL/GenBank/DDBJ whole genome shotgun (WGS) entry which is preliminary data.</text>
</comment>
<accession>A0A9D1ZE55</accession>
<evidence type="ECO:0000256" key="2">
    <source>
        <dbReference type="ARBA" id="ARBA00022448"/>
    </source>
</evidence>
<sequence>MNVKNFRIDDRLIHGQIVTQWIADSAAKKIIVADDKAAADPTQQMLLKLTVPGGITLDILSIKDAAALLASDEGDQNALLIVRNPKAAYELVDLGFTPKSINVGNISNSRSEVGRTRLLAFIYVEPDDVTYLRKLMERGIELEIRAVPADKPIDVDELLRKNSL</sequence>
<reference evidence="9" key="2">
    <citation type="submission" date="2021-04" db="EMBL/GenBank/DDBJ databases">
        <authorList>
            <person name="Gilroy R."/>
        </authorList>
    </citation>
    <scope>NUCLEOTIDE SEQUENCE</scope>
    <source>
        <strain evidence="9">ChiHjej10B9-743</strain>
    </source>
</reference>
<evidence type="ECO:0000256" key="7">
    <source>
        <dbReference type="ARBA" id="ARBA00022777"/>
    </source>
</evidence>
<dbReference type="Gene3D" id="3.40.35.10">
    <property type="entry name" value="Phosphotransferase system, sorbose subfamily IIB component"/>
    <property type="match status" value="1"/>
</dbReference>
<dbReference type="GO" id="GO:0008982">
    <property type="term" value="F:protein-N(PI)-phosphohistidine-sugar phosphotransferase activity"/>
    <property type="evidence" value="ECO:0007669"/>
    <property type="project" value="InterPro"/>
</dbReference>
<dbReference type="InterPro" id="IPR036667">
    <property type="entry name" value="PTS_IIB_sorbose-sp_sf"/>
</dbReference>
<dbReference type="SUPFAM" id="SSF52728">
    <property type="entry name" value="PTS IIb component"/>
    <property type="match status" value="1"/>
</dbReference>
<evidence type="ECO:0000259" key="8">
    <source>
        <dbReference type="PROSITE" id="PS51101"/>
    </source>
</evidence>
<protein>
    <submittedName>
        <fullName evidence="9">PTS sugar transporter subunit IIB</fullName>
    </submittedName>
</protein>
<dbReference type="GO" id="GO:0016301">
    <property type="term" value="F:kinase activity"/>
    <property type="evidence" value="ECO:0007669"/>
    <property type="project" value="UniProtKB-KW"/>
</dbReference>
<keyword evidence="4 9" id="KW-0762">Sugar transport</keyword>
<organism evidence="9 10">
    <name type="scientific">Candidatus Olsenella excrementavium</name>
    <dbReference type="NCBI Taxonomy" id="2838709"/>
    <lineage>
        <taxon>Bacteria</taxon>
        <taxon>Bacillati</taxon>
        <taxon>Actinomycetota</taxon>
        <taxon>Coriobacteriia</taxon>
        <taxon>Coriobacteriales</taxon>
        <taxon>Atopobiaceae</taxon>
        <taxon>Olsenella</taxon>
    </lineage>
</organism>
<dbReference type="GO" id="GO:0009401">
    <property type="term" value="P:phosphoenolpyruvate-dependent sugar phosphotransferase system"/>
    <property type="evidence" value="ECO:0007669"/>
    <property type="project" value="UniProtKB-KW"/>
</dbReference>
<evidence type="ECO:0000313" key="9">
    <source>
        <dbReference type="EMBL" id="HIY79688.1"/>
    </source>
</evidence>
<evidence type="ECO:0000256" key="4">
    <source>
        <dbReference type="ARBA" id="ARBA00022597"/>
    </source>
</evidence>
<evidence type="ECO:0000313" key="10">
    <source>
        <dbReference type="Proteomes" id="UP000824133"/>
    </source>
</evidence>
<evidence type="ECO:0000256" key="6">
    <source>
        <dbReference type="ARBA" id="ARBA00022683"/>
    </source>
</evidence>
<dbReference type="Pfam" id="PF03830">
    <property type="entry name" value="PTSIIB_sorb"/>
    <property type="match status" value="1"/>
</dbReference>
<keyword evidence="5" id="KW-0808">Transferase</keyword>
<dbReference type="PROSITE" id="PS51101">
    <property type="entry name" value="PTS_EIIB_TYPE_4"/>
    <property type="match status" value="1"/>
</dbReference>
<feature type="domain" description="PTS EIIB type-4" evidence="8">
    <location>
        <begin position="1"/>
        <end position="164"/>
    </location>
</feature>
<proteinExistence type="predicted"/>
<gene>
    <name evidence="9" type="ORF">IAA42_04540</name>
</gene>
<dbReference type="GO" id="GO:0005737">
    <property type="term" value="C:cytoplasm"/>
    <property type="evidence" value="ECO:0007669"/>
    <property type="project" value="UniProtKB-SubCell"/>
</dbReference>
<evidence type="ECO:0000256" key="3">
    <source>
        <dbReference type="ARBA" id="ARBA00022490"/>
    </source>
</evidence>
<dbReference type="AlphaFoldDB" id="A0A9D1ZE55"/>
<keyword evidence="7" id="KW-0418">Kinase</keyword>
<comment type="subcellular location">
    <subcellularLocation>
        <location evidence="1">Cytoplasm</location>
    </subcellularLocation>
</comment>
<name>A0A9D1ZE55_9ACTN</name>
<dbReference type="EMBL" id="DXCP01000034">
    <property type="protein sequence ID" value="HIY79688.1"/>
    <property type="molecule type" value="Genomic_DNA"/>
</dbReference>
<keyword evidence="2" id="KW-0813">Transport</keyword>
<evidence type="ECO:0000256" key="5">
    <source>
        <dbReference type="ARBA" id="ARBA00022679"/>
    </source>
</evidence>
<dbReference type="InterPro" id="IPR004720">
    <property type="entry name" value="PTS_IIB_sorbose-sp"/>
</dbReference>
<keyword evidence="6" id="KW-0598">Phosphotransferase system</keyword>
<evidence type="ECO:0000256" key="1">
    <source>
        <dbReference type="ARBA" id="ARBA00004496"/>
    </source>
</evidence>
<dbReference type="Proteomes" id="UP000824133">
    <property type="component" value="Unassembled WGS sequence"/>
</dbReference>